<evidence type="ECO:0000256" key="7">
    <source>
        <dbReference type="ARBA" id="ARBA00022842"/>
    </source>
</evidence>
<dbReference type="RefSeq" id="WP_014244839.1">
    <property type="nucleotide sequence ID" value="NC_016620.1"/>
</dbReference>
<dbReference type="GO" id="GO:0016740">
    <property type="term" value="F:transferase activity"/>
    <property type="evidence" value="ECO:0007669"/>
    <property type="project" value="UniProtKB-UniRule"/>
</dbReference>
<dbReference type="GO" id="GO:0046872">
    <property type="term" value="F:metal ion binding"/>
    <property type="evidence" value="ECO:0007669"/>
    <property type="project" value="UniProtKB-UniRule"/>
</dbReference>
<dbReference type="GO" id="GO:0005886">
    <property type="term" value="C:plasma membrane"/>
    <property type="evidence" value="ECO:0007669"/>
    <property type="project" value="UniProtKB-SubCell"/>
</dbReference>
<dbReference type="PROSITE" id="PS51257">
    <property type="entry name" value="PROKAR_LIPOPROTEIN"/>
    <property type="match status" value="1"/>
</dbReference>
<dbReference type="eggNOG" id="COG1477">
    <property type="taxonomic scope" value="Bacteria"/>
</dbReference>
<dbReference type="SUPFAM" id="SSF143631">
    <property type="entry name" value="ApbE-like"/>
    <property type="match status" value="1"/>
</dbReference>
<dbReference type="Pfam" id="PF02424">
    <property type="entry name" value="ApbE"/>
    <property type="match status" value="1"/>
</dbReference>
<dbReference type="PANTHER" id="PTHR30040">
    <property type="entry name" value="THIAMINE BIOSYNTHESIS LIPOPROTEIN APBE"/>
    <property type="match status" value="1"/>
</dbReference>
<evidence type="ECO:0000256" key="3">
    <source>
        <dbReference type="ARBA" id="ARBA00022630"/>
    </source>
</evidence>
<comment type="catalytic activity">
    <reaction evidence="9 10 12">
        <text>L-threonyl-[protein] + FAD = FMN-L-threonyl-[protein] + AMP + H(+)</text>
        <dbReference type="Rhea" id="RHEA:36847"/>
        <dbReference type="Rhea" id="RHEA-COMP:11060"/>
        <dbReference type="Rhea" id="RHEA-COMP:11061"/>
        <dbReference type="ChEBI" id="CHEBI:15378"/>
        <dbReference type="ChEBI" id="CHEBI:30013"/>
        <dbReference type="ChEBI" id="CHEBI:57692"/>
        <dbReference type="ChEBI" id="CHEBI:74257"/>
        <dbReference type="ChEBI" id="CHEBI:456215"/>
        <dbReference type="EC" id="2.7.1.180"/>
    </reaction>
</comment>
<feature type="chain" id="PRO_5005968389" description="FAD:protein FMN transferase" evidence="12">
    <location>
        <begin position="17"/>
        <end position="338"/>
    </location>
</feature>
<feature type="signal peptide" evidence="12">
    <location>
        <begin position="1"/>
        <end position="16"/>
    </location>
</feature>
<evidence type="ECO:0000256" key="2">
    <source>
        <dbReference type="ARBA" id="ARBA00016337"/>
    </source>
</evidence>
<dbReference type="Gene3D" id="3.10.520.10">
    <property type="entry name" value="ApbE-like domains"/>
    <property type="match status" value="1"/>
</dbReference>
<comment type="cofactor">
    <cofactor evidence="11">
        <name>Mg(2+)</name>
        <dbReference type="ChEBI" id="CHEBI:18420"/>
    </cofactor>
    <cofactor evidence="11">
        <name>Mn(2+)</name>
        <dbReference type="ChEBI" id="CHEBI:29035"/>
    </cofactor>
    <text evidence="11">Magnesium. Can also use manganese.</text>
</comment>
<keyword evidence="12 13" id="KW-0449">Lipoprotein</keyword>
<comment type="function">
    <text evidence="12">Flavin transferase that catalyzes the transfer of the FMN moiety of FAD and its covalent binding to the hydroxyl group of a threonine residue in a target flavoprotein.</text>
</comment>
<reference evidence="14" key="1">
    <citation type="journal article" date="2013" name="ISME J.">
        <title>A small predatory core genome in the divergent marine Bacteriovorax marinus SJ and the terrestrial Bdellovibrio bacteriovorus.</title>
        <authorList>
            <person name="Crossman L.C."/>
            <person name="Chen H."/>
            <person name="Cerdeno-Tarraga A.M."/>
            <person name="Brooks K."/>
            <person name="Quail M.A."/>
            <person name="Pineiro S.A."/>
            <person name="Hobley L."/>
            <person name="Sockett R.E."/>
            <person name="Bentley S.D."/>
            <person name="Parkhill J."/>
            <person name="Williams H.N."/>
            <person name="Stine O.C."/>
        </authorList>
    </citation>
    <scope>NUCLEOTIDE SEQUENCE [LARGE SCALE GENOMIC DNA]</scope>
    <source>
        <strain evidence="14">ATCC BAA-682 / DSM 15412 / SJ</strain>
    </source>
</reference>
<keyword evidence="3 10" id="KW-0285">Flavoprotein</keyword>
<keyword evidence="5 10" id="KW-0479">Metal-binding</keyword>
<protein>
    <recommendedName>
        <fullName evidence="2 10">FAD:protein FMN transferase</fullName>
        <ecNumber evidence="1 10">2.7.1.180</ecNumber>
    </recommendedName>
    <alternativeName>
        <fullName evidence="8 10">Flavin transferase</fullName>
    </alternativeName>
</protein>
<dbReference type="HOGENOM" id="CLU_044403_0_0_7"/>
<evidence type="ECO:0000256" key="9">
    <source>
        <dbReference type="ARBA" id="ARBA00048540"/>
    </source>
</evidence>
<keyword evidence="7 10" id="KW-0460">Magnesium</keyword>
<feature type="binding site" evidence="11">
    <location>
        <position position="172"/>
    </location>
    <ligand>
        <name>Mg(2+)</name>
        <dbReference type="ChEBI" id="CHEBI:18420"/>
    </ligand>
</feature>
<accession>E1X490</accession>
<organism evidence="13 14">
    <name type="scientific">Halobacteriovorax marinus (strain ATCC BAA-682 / DSM 15412 / SJ)</name>
    <name type="common">Bacteriovorax marinus</name>
    <dbReference type="NCBI Taxonomy" id="862908"/>
    <lineage>
        <taxon>Bacteria</taxon>
        <taxon>Pseudomonadati</taxon>
        <taxon>Bdellovibrionota</taxon>
        <taxon>Bacteriovoracia</taxon>
        <taxon>Bacteriovoracales</taxon>
        <taxon>Halobacteriovoraceae</taxon>
        <taxon>Halobacteriovorax</taxon>
    </lineage>
</organism>
<dbReference type="AlphaFoldDB" id="E1X490"/>
<sequence>MCRLLFLFIFSLGFVACSNSSKPLIIDGKTMGTTYHIKYFQSEVELNRKELKNSVDALLVSVNQSMSTYIKSSEISTFNKSRQMTWQKASKEILFVTNRALEIGHKTGGSYDPTLGPLVNLWGFGPNGKREVPEASAIAKARESVGLSLLSVDVEKGQWKKNHPNVYVDLSSLAKGYGVDEVALLLGRSGAKNYMVEIGGEVRTSGSKNGAPWKIAIESPDIENPKAIYPKILNLNNAALATSGNYRNFFTQNKKNYSHTIDFKTGRPVAHTLASVSVANTDSCMNADAWATALMSLGFEKGYKLAQELKLAAYFIYKLDNNKHFVSKGTDEFNKLFK</sequence>
<dbReference type="KEGG" id="bmx:BMS_2260"/>
<evidence type="ECO:0000256" key="11">
    <source>
        <dbReference type="PIRSR" id="PIRSR006268-2"/>
    </source>
</evidence>
<dbReference type="PATRIC" id="fig|862908.3.peg.2151"/>
<proteinExistence type="inferred from homology"/>
<keyword evidence="12" id="KW-1003">Cell membrane</keyword>
<gene>
    <name evidence="13" type="primary">apbE</name>
    <name evidence="13" type="ordered locus">BMS_2260</name>
</gene>
<keyword evidence="4 10" id="KW-0808">Transferase</keyword>
<evidence type="ECO:0000256" key="8">
    <source>
        <dbReference type="ARBA" id="ARBA00031306"/>
    </source>
</evidence>
<dbReference type="InterPro" id="IPR003374">
    <property type="entry name" value="ApbE-like_sf"/>
</dbReference>
<keyword evidence="14" id="KW-1185">Reference proteome</keyword>
<feature type="binding site" evidence="11">
    <location>
        <position position="288"/>
    </location>
    <ligand>
        <name>Mg(2+)</name>
        <dbReference type="ChEBI" id="CHEBI:18420"/>
    </ligand>
</feature>
<evidence type="ECO:0000256" key="1">
    <source>
        <dbReference type="ARBA" id="ARBA00011955"/>
    </source>
</evidence>
<keyword evidence="12" id="KW-0472">Membrane</keyword>
<dbReference type="PIRSF" id="PIRSF006268">
    <property type="entry name" value="ApbE"/>
    <property type="match status" value="1"/>
</dbReference>
<evidence type="ECO:0000256" key="10">
    <source>
        <dbReference type="PIRNR" id="PIRNR006268"/>
    </source>
</evidence>
<comment type="subcellular location">
    <subcellularLocation>
        <location evidence="12">Cell inner membrane</location>
        <topology evidence="12">Lipid-anchor</topology>
        <orientation evidence="12">Periplasmic side</orientation>
    </subcellularLocation>
</comment>
<dbReference type="Proteomes" id="UP000008963">
    <property type="component" value="Chromosome"/>
</dbReference>
<dbReference type="EC" id="2.7.1.180" evidence="1 10"/>
<comment type="similarity">
    <text evidence="10 12">Belongs to the ApbE family.</text>
</comment>
<dbReference type="OrthoDB" id="9778595at2"/>
<evidence type="ECO:0000256" key="12">
    <source>
        <dbReference type="RuleBase" id="RU363002"/>
    </source>
</evidence>
<evidence type="ECO:0000313" key="13">
    <source>
        <dbReference type="EMBL" id="CBW27062.1"/>
    </source>
</evidence>
<evidence type="ECO:0000256" key="6">
    <source>
        <dbReference type="ARBA" id="ARBA00022827"/>
    </source>
</evidence>
<dbReference type="PANTHER" id="PTHR30040:SF2">
    <property type="entry name" value="FAD:PROTEIN FMN TRANSFERASE"/>
    <property type="match status" value="1"/>
</dbReference>
<feature type="binding site" evidence="11">
    <location>
        <position position="292"/>
    </location>
    <ligand>
        <name>Mg(2+)</name>
        <dbReference type="ChEBI" id="CHEBI:18420"/>
    </ligand>
</feature>
<evidence type="ECO:0000256" key="4">
    <source>
        <dbReference type="ARBA" id="ARBA00022679"/>
    </source>
</evidence>
<keyword evidence="12" id="KW-0997">Cell inner membrane</keyword>
<dbReference type="InterPro" id="IPR024932">
    <property type="entry name" value="ApbE"/>
</dbReference>
<keyword evidence="6 10" id="KW-0274">FAD</keyword>
<evidence type="ECO:0000256" key="5">
    <source>
        <dbReference type="ARBA" id="ARBA00022723"/>
    </source>
</evidence>
<evidence type="ECO:0000313" key="14">
    <source>
        <dbReference type="Proteomes" id="UP000008963"/>
    </source>
</evidence>
<dbReference type="EMBL" id="FQ312005">
    <property type="protein sequence ID" value="CBW27062.1"/>
    <property type="molecule type" value="Genomic_DNA"/>
</dbReference>
<keyword evidence="12" id="KW-0732">Signal</keyword>
<name>E1X490_HALMS</name>
<dbReference type="STRING" id="862908.BMS_2260"/>